<comment type="caution">
    <text evidence="3">The sequence shown here is derived from an EMBL/GenBank/DDBJ whole genome shotgun (WGS) entry which is preliminary data.</text>
</comment>
<organism evidence="3 4">
    <name type="scientific">Labrys wisconsinensis</name>
    <dbReference type="NCBI Taxonomy" id="425677"/>
    <lineage>
        <taxon>Bacteria</taxon>
        <taxon>Pseudomonadati</taxon>
        <taxon>Pseudomonadota</taxon>
        <taxon>Alphaproteobacteria</taxon>
        <taxon>Hyphomicrobiales</taxon>
        <taxon>Xanthobacteraceae</taxon>
        <taxon>Labrys</taxon>
    </lineage>
</organism>
<dbReference type="InterPro" id="IPR052945">
    <property type="entry name" value="Mitotic_Regulator"/>
</dbReference>
<dbReference type="InterPro" id="IPR011990">
    <property type="entry name" value="TPR-like_helical_dom_sf"/>
</dbReference>
<keyword evidence="4" id="KW-1185">Reference proteome</keyword>
<dbReference type="Gene3D" id="1.25.40.10">
    <property type="entry name" value="Tetratricopeptide repeat domain"/>
    <property type="match status" value="1"/>
</dbReference>
<dbReference type="PANTHER" id="PTHR43628">
    <property type="entry name" value="ACTIVATOR OF C KINASE PROTEIN 1-RELATED"/>
    <property type="match status" value="1"/>
</dbReference>
<dbReference type="Pfam" id="PF08238">
    <property type="entry name" value="Sel1"/>
    <property type="match status" value="3"/>
</dbReference>
<name>A0ABU0JE33_9HYPH</name>
<accession>A0ABU0JE33</accession>
<dbReference type="RefSeq" id="WP_307279501.1">
    <property type="nucleotide sequence ID" value="NZ_JAUSVX010000012.1"/>
</dbReference>
<feature type="region of interest" description="Disordered" evidence="1">
    <location>
        <begin position="88"/>
        <end position="154"/>
    </location>
</feature>
<reference evidence="3 4" key="1">
    <citation type="submission" date="2023-07" db="EMBL/GenBank/DDBJ databases">
        <title>Genomic Encyclopedia of Type Strains, Phase IV (KMG-IV): sequencing the most valuable type-strain genomes for metagenomic binning, comparative biology and taxonomic classification.</title>
        <authorList>
            <person name="Goeker M."/>
        </authorList>
    </citation>
    <scope>NUCLEOTIDE SEQUENCE [LARGE SCALE GENOMIC DNA]</scope>
    <source>
        <strain evidence="3 4">DSM 19619</strain>
    </source>
</reference>
<dbReference type="PANTHER" id="PTHR43628:SF1">
    <property type="entry name" value="CHITIN SYNTHASE REGULATORY FACTOR 2-RELATED"/>
    <property type="match status" value="1"/>
</dbReference>
<dbReference type="InterPro" id="IPR006597">
    <property type="entry name" value="Sel1-like"/>
</dbReference>
<dbReference type="SMART" id="SM00671">
    <property type="entry name" value="SEL1"/>
    <property type="match status" value="3"/>
</dbReference>
<feature type="compositionally biased region" description="Basic and acidic residues" evidence="1">
    <location>
        <begin position="135"/>
        <end position="149"/>
    </location>
</feature>
<evidence type="ECO:0000256" key="2">
    <source>
        <dbReference type="SAM" id="SignalP"/>
    </source>
</evidence>
<feature type="chain" id="PRO_5047139320" evidence="2">
    <location>
        <begin position="26"/>
        <end position="333"/>
    </location>
</feature>
<dbReference type="SUPFAM" id="SSF81901">
    <property type="entry name" value="HCP-like"/>
    <property type="match status" value="1"/>
</dbReference>
<sequence>MPAKLVAILLSVVPVVIGVPAPANAADGAGTLVRVAQAAPAAEDIFWQTIQNSTDPAMFEAYLDQVQKGTFPGTYKALAEIKIKSLRAAAPPPPAPETAAPQSPPVEPAGPQPVQQPSRDVPVQPKAASSADLEACDRAAADPRDKQKPDNLPGVEYNSINTFAAIAACRKVAETSDAPARVFHQLARSYDKAGNVKDAVTAYGEAVKRGHSKAAYNLATIFVTGPGGMKKDYGMAFTLYEQSKAEVPNSLTGLGLLYQFGRGIRRDLKTAMDYYQQAIDAGDPNGYAKLGNMTYDGIGMRRNRDKACSLWQEGATRGDPDSGGQLKRFCKVR</sequence>
<feature type="compositionally biased region" description="Pro residues" evidence="1">
    <location>
        <begin position="90"/>
        <end position="111"/>
    </location>
</feature>
<keyword evidence="2" id="KW-0732">Signal</keyword>
<evidence type="ECO:0000256" key="1">
    <source>
        <dbReference type="SAM" id="MobiDB-lite"/>
    </source>
</evidence>
<dbReference type="EMBL" id="JAUSVX010000012">
    <property type="protein sequence ID" value="MDQ0472539.1"/>
    <property type="molecule type" value="Genomic_DNA"/>
</dbReference>
<evidence type="ECO:0000313" key="3">
    <source>
        <dbReference type="EMBL" id="MDQ0472539.1"/>
    </source>
</evidence>
<feature type="signal peptide" evidence="2">
    <location>
        <begin position="1"/>
        <end position="25"/>
    </location>
</feature>
<gene>
    <name evidence="3" type="ORF">QO011_005568</name>
</gene>
<protein>
    <submittedName>
        <fullName evidence="3">Tetratricopeptide (TPR) repeat protein</fullName>
    </submittedName>
</protein>
<proteinExistence type="predicted"/>
<dbReference type="Proteomes" id="UP001242480">
    <property type="component" value="Unassembled WGS sequence"/>
</dbReference>
<evidence type="ECO:0000313" key="4">
    <source>
        <dbReference type="Proteomes" id="UP001242480"/>
    </source>
</evidence>